<accession>A0A7E4URP1</accession>
<dbReference type="Proteomes" id="UP000492821">
    <property type="component" value="Unassembled WGS sequence"/>
</dbReference>
<evidence type="ECO:0000256" key="1">
    <source>
        <dbReference type="SAM" id="SignalP"/>
    </source>
</evidence>
<reference evidence="3" key="2">
    <citation type="submission" date="2020-10" db="UniProtKB">
        <authorList>
            <consortium name="WormBaseParasite"/>
        </authorList>
    </citation>
    <scope>IDENTIFICATION</scope>
</reference>
<organism evidence="2 3">
    <name type="scientific">Panagrellus redivivus</name>
    <name type="common">Microworm</name>
    <dbReference type="NCBI Taxonomy" id="6233"/>
    <lineage>
        <taxon>Eukaryota</taxon>
        <taxon>Metazoa</taxon>
        <taxon>Ecdysozoa</taxon>
        <taxon>Nematoda</taxon>
        <taxon>Chromadorea</taxon>
        <taxon>Rhabditida</taxon>
        <taxon>Tylenchina</taxon>
        <taxon>Panagrolaimomorpha</taxon>
        <taxon>Panagrolaimoidea</taxon>
        <taxon>Panagrolaimidae</taxon>
        <taxon>Panagrellus</taxon>
    </lineage>
</organism>
<proteinExistence type="predicted"/>
<keyword evidence="2" id="KW-1185">Reference proteome</keyword>
<sequence length="263" mass="28542">MLAKVVVVLFGLVLVVKAAFEDGLPTKENVEEYFQKQYLKSGMIGEKYDGALYDDMNFVVVDEPIAVSADTIEDDPKVFNFVPPEATVVRGKRAVLQGAAPVTNVLTGAAVVAQVDDASDVVPYDAHIDPDFPAEAPVARGLQNIPEGWNLDKEIDWEFKSGYRHGGISSAPAQAQPIGRGYAPQRYRMAFAEVPEQQEEETVEIEGPYIATADGLRPLGQLQTFQSRSPYGSSQTAFRNSAMLAYAPRYGSSYGSAPVASWG</sequence>
<evidence type="ECO:0000313" key="3">
    <source>
        <dbReference type="WBParaSite" id="Pan_g12035.t1"/>
    </source>
</evidence>
<keyword evidence="1" id="KW-0732">Signal</keyword>
<evidence type="ECO:0000313" key="2">
    <source>
        <dbReference type="Proteomes" id="UP000492821"/>
    </source>
</evidence>
<dbReference type="AlphaFoldDB" id="A0A7E4URP1"/>
<name>A0A7E4URP1_PANRE</name>
<feature type="signal peptide" evidence="1">
    <location>
        <begin position="1"/>
        <end position="18"/>
    </location>
</feature>
<dbReference type="WBParaSite" id="Pan_g12035.t1">
    <property type="protein sequence ID" value="Pan_g12035.t1"/>
    <property type="gene ID" value="Pan_g12035"/>
</dbReference>
<reference evidence="2" key="1">
    <citation type="journal article" date="2013" name="Genetics">
        <title>The draft genome and transcriptome of Panagrellus redivivus are shaped by the harsh demands of a free-living lifestyle.</title>
        <authorList>
            <person name="Srinivasan J."/>
            <person name="Dillman A.R."/>
            <person name="Macchietto M.G."/>
            <person name="Heikkinen L."/>
            <person name="Lakso M."/>
            <person name="Fracchia K.M."/>
            <person name="Antoshechkin I."/>
            <person name="Mortazavi A."/>
            <person name="Wong G."/>
            <person name="Sternberg P.W."/>
        </authorList>
    </citation>
    <scope>NUCLEOTIDE SEQUENCE [LARGE SCALE GENOMIC DNA]</scope>
    <source>
        <strain evidence="2">MT8872</strain>
    </source>
</reference>
<protein>
    <submittedName>
        <fullName evidence="3">ZM domain-containing protein</fullName>
    </submittedName>
</protein>
<feature type="chain" id="PRO_5028900810" evidence="1">
    <location>
        <begin position="19"/>
        <end position="263"/>
    </location>
</feature>